<comment type="caution">
    <text evidence="3">The sequence shown here is derived from an EMBL/GenBank/DDBJ whole genome shotgun (WGS) entry which is preliminary data.</text>
</comment>
<reference evidence="3 4" key="1">
    <citation type="journal article" date="2018" name="J. Microbiol.">
        <title>Aestuariibaculum marinum sp. nov., a marine bacterium isolated from seawater in South Korea.</title>
        <authorList>
            <person name="Choi J."/>
            <person name="Lee D."/>
            <person name="Jang J.H."/>
            <person name="Cha S."/>
            <person name="Seo T."/>
        </authorList>
    </citation>
    <scope>NUCLEOTIDE SEQUENCE [LARGE SCALE GENOMIC DNA]</scope>
    <source>
        <strain evidence="3 4">IP7</strain>
    </source>
</reference>
<dbReference type="RefSeq" id="WP_188221928.1">
    <property type="nucleotide sequence ID" value="NZ_JACVXD010000001.1"/>
</dbReference>
<dbReference type="SUPFAM" id="SSF52540">
    <property type="entry name" value="P-loop containing nucleoside triphosphate hydrolases"/>
    <property type="match status" value="1"/>
</dbReference>
<dbReference type="InterPro" id="IPR027417">
    <property type="entry name" value="P-loop_NTPase"/>
</dbReference>
<keyword evidence="1" id="KW-0175">Coiled coil</keyword>
<name>A0A8J6U6B9_9FLAO</name>
<protein>
    <submittedName>
        <fullName evidence="3">Recombinase RecF</fullName>
    </submittedName>
</protein>
<dbReference type="AlphaFoldDB" id="A0A8J6U6B9"/>
<dbReference type="PANTHER" id="PTHR32114">
    <property type="entry name" value="ABC TRANSPORTER ABCH.3"/>
    <property type="match status" value="1"/>
</dbReference>
<dbReference type="Pfam" id="PF13175">
    <property type="entry name" value="AAA_15"/>
    <property type="match status" value="1"/>
</dbReference>
<evidence type="ECO:0000259" key="2">
    <source>
        <dbReference type="Pfam" id="PF13175"/>
    </source>
</evidence>
<sequence>MKTIKIITLKLTNFKGIRSLFLNNIHNETFVYGDNGVGKTTIFDAFTWLLFGKDSTDRQSFEIKTLDENNNIIPKIDHEVEAEILVDGKPVLLRRILREKWVKPKGALEAQFSGNETSYEWNGVPMNAGDYAAKISQIVDEKVFKMITNPASFNALKWQDQRSVLIDMAGNITDQDVIKGNPDFEYLFTKLVGKDLEEYKKQVKASILKSKKELQTIPTRIDEVRRSMPEALNFEALRTELSQKTKAIEEVNDQISDNLKANEAEFQKKRGFQTEIHAIETAIGNKRHEIQQLANMKFNELNNKPREIQREIANLDGTIKYSESNIESKKARIKSHKYNLEQTEKKMAALRSDWEKENATEFKMDEDACACPTCKRAFDAANIEEKRADLEQYFHTNKKANLKRITEQGQNLKSEKLTTEKLIESEAESIIALEAEVKALWEKRADFTAELKAFSNTKTQNEIYTELLQEHEAFFSAENAKIKELKAKLDVNSGFDNSALKAKLSQLNQEADGIKSQLQLENQIKTANTRITELSQEEGTLAQSIADLEKDQYIIDAFEKEKCTRIEDSVNSRFSLVNFKLFETQINGGEVPTCKALINGVPFSDANTASKINAGLDIINTLCFHYQANAPIFIDNRESVVQLIPSQSQIINLIVSEEDKKLRVSERPMSYSEYAFNQNLATA</sequence>
<feature type="domain" description="Endonuclease GajA/Old nuclease/RecF-like AAA" evidence="2">
    <location>
        <begin position="5"/>
        <end position="326"/>
    </location>
</feature>
<evidence type="ECO:0000256" key="1">
    <source>
        <dbReference type="SAM" id="Coils"/>
    </source>
</evidence>
<accession>A0A8J6U6B9</accession>
<feature type="coiled-coil region" evidence="1">
    <location>
        <begin position="326"/>
        <end position="360"/>
    </location>
</feature>
<proteinExistence type="predicted"/>
<dbReference type="PANTHER" id="PTHR32114:SF2">
    <property type="entry name" value="ABC TRANSPORTER ABCH.3"/>
    <property type="match status" value="1"/>
</dbReference>
<evidence type="ECO:0000313" key="4">
    <source>
        <dbReference type="Proteomes" id="UP000621516"/>
    </source>
</evidence>
<keyword evidence="4" id="KW-1185">Reference proteome</keyword>
<organism evidence="3 4">
    <name type="scientific">Aestuariibaculum marinum</name>
    <dbReference type="NCBI Taxonomy" id="2683592"/>
    <lineage>
        <taxon>Bacteria</taxon>
        <taxon>Pseudomonadati</taxon>
        <taxon>Bacteroidota</taxon>
        <taxon>Flavobacteriia</taxon>
        <taxon>Flavobacteriales</taxon>
        <taxon>Flavobacteriaceae</taxon>
    </lineage>
</organism>
<dbReference type="EMBL" id="JACVXD010000001">
    <property type="protein sequence ID" value="MBD0822611.1"/>
    <property type="molecule type" value="Genomic_DNA"/>
</dbReference>
<dbReference type="Gene3D" id="3.40.50.300">
    <property type="entry name" value="P-loop containing nucleotide triphosphate hydrolases"/>
    <property type="match status" value="1"/>
</dbReference>
<dbReference type="Proteomes" id="UP000621516">
    <property type="component" value="Unassembled WGS sequence"/>
</dbReference>
<feature type="coiled-coil region" evidence="1">
    <location>
        <begin position="497"/>
        <end position="537"/>
    </location>
</feature>
<dbReference type="InterPro" id="IPR041685">
    <property type="entry name" value="AAA_GajA/Old/RecF-like"/>
</dbReference>
<gene>
    <name evidence="3" type="ORF">ICJ85_01135</name>
</gene>
<evidence type="ECO:0000313" key="3">
    <source>
        <dbReference type="EMBL" id="MBD0822611.1"/>
    </source>
</evidence>